<evidence type="ECO:0000256" key="1">
    <source>
        <dbReference type="ARBA" id="ARBA00008779"/>
    </source>
</evidence>
<dbReference type="SUPFAM" id="SSF53649">
    <property type="entry name" value="Alkaline phosphatase-like"/>
    <property type="match status" value="1"/>
</dbReference>
<dbReference type="EC" id="3.1.6.-" evidence="8"/>
<dbReference type="InterPro" id="IPR000917">
    <property type="entry name" value="Sulfatase_N"/>
</dbReference>
<sequence>MRKSRALGKLAFGAAVLTLLCQSSFGQDVGSTRKTELLVSAKDSFQRPNVILILADDLGFSDLASYGSEINTPSLSALAAAGVSFSNYHTAASCAPSRAMLLTGVDSHRAGVPNIPEMIPPQQRQHSHYQGVLGRNVVTIASLLQDSGYHTYMAGKWHLGMTPDLLPYSRGFERTVSMADSGADNWEQKPYLPIYDKANWFADGERFDLPDDFYSSRFLIDKTIEFIDGNTGDGQPFFAYVPFQAVHMPVQAPQEFIDRYMGVYDQGWEVLRQGRHTRAMDLGVIPQGSTRVTMSTTEDWDALSQAEKRYQAKRMAVYAAMVEAMDHHIGRLLAYLKTTGQYDNTVFIFTSDNGSEASGSVDPDNALTRFALARQGYTNEYDTLGLKGSFNSLPPSFSSASVSPLAFYKFYSGEGGMRVPLVVAGAGIEKQEGFSNALTYVTDIAPTVLDLTGVAEPGGRYGGRVVEPMIGRTLLPLLRGDVARVHPDSEAIGYELAGNAALFRGDYKIVINRGPLGDNQWHLFNIVTDPGEAQDLAGKMPGLLQDMLSEYQSYVADNGVLPVLPNYNDRRQVAINGLQDRFGRQILLALLSVLVLLPFFIAYRLRYRR</sequence>
<keyword evidence="4" id="KW-0106">Calcium</keyword>
<evidence type="ECO:0000256" key="5">
    <source>
        <dbReference type="SAM" id="Phobius"/>
    </source>
</evidence>
<keyword evidence="5" id="KW-0472">Membrane</keyword>
<dbReference type="PROSITE" id="PS00149">
    <property type="entry name" value="SULFATASE_2"/>
    <property type="match status" value="1"/>
</dbReference>
<accession>A0ABZ0I6P4</accession>
<name>A0ABZ0I6P4_9GAMM</name>
<dbReference type="RefSeq" id="WP_407349135.1">
    <property type="nucleotide sequence ID" value="NZ_CP136864.1"/>
</dbReference>
<keyword evidence="5" id="KW-1133">Transmembrane helix</keyword>
<keyword evidence="9" id="KW-1185">Reference proteome</keyword>
<evidence type="ECO:0000256" key="6">
    <source>
        <dbReference type="SAM" id="SignalP"/>
    </source>
</evidence>
<keyword evidence="3 8" id="KW-0378">Hydrolase</keyword>
<evidence type="ECO:0000256" key="2">
    <source>
        <dbReference type="ARBA" id="ARBA00022723"/>
    </source>
</evidence>
<keyword evidence="5" id="KW-0812">Transmembrane</keyword>
<dbReference type="PROSITE" id="PS00523">
    <property type="entry name" value="SULFATASE_1"/>
    <property type="match status" value="1"/>
</dbReference>
<evidence type="ECO:0000313" key="9">
    <source>
        <dbReference type="Proteomes" id="UP001626537"/>
    </source>
</evidence>
<organism evidence="8 9">
    <name type="scientific">Congregibacter variabilis</name>
    <dbReference type="NCBI Taxonomy" id="3081200"/>
    <lineage>
        <taxon>Bacteria</taxon>
        <taxon>Pseudomonadati</taxon>
        <taxon>Pseudomonadota</taxon>
        <taxon>Gammaproteobacteria</taxon>
        <taxon>Cellvibrionales</taxon>
        <taxon>Halieaceae</taxon>
        <taxon>Congregibacter</taxon>
    </lineage>
</organism>
<dbReference type="EMBL" id="CP136864">
    <property type="protein sequence ID" value="WOJ94499.1"/>
    <property type="molecule type" value="Genomic_DNA"/>
</dbReference>
<reference evidence="8 9" key="1">
    <citation type="submission" date="2023-10" db="EMBL/GenBank/DDBJ databases">
        <title>Two novel species belonging to the OM43/NOR5 clade.</title>
        <authorList>
            <person name="Park M."/>
        </authorList>
    </citation>
    <scope>NUCLEOTIDE SEQUENCE [LARGE SCALE GENOMIC DNA]</scope>
    <source>
        <strain evidence="8 9">IMCC43200</strain>
    </source>
</reference>
<keyword evidence="2" id="KW-0479">Metal-binding</keyword>
<dbReference type="Gene3D" id="3.30.1120.10">
    <property type="match status" value="1"/>
</dbReference>
<evidence type="ECO:0000256" key="3">
    <source>
        <dbReference type="ARBA" id="ARBA00022801"/>
    </source>
</evidence>
<evidence type="ECO:0000256" key="4">
    <source>
        <dbReference type="ARBA" id="ARBA00022837"/>
    </source>
</evidence>
<feature type="chain" id="PRO_5046959995" evidence="6">
    <location>
        <begin position="27"/>
        <end position="609"/>
    </location>
</feature>
<evidence type="ECO:0000259" key="7">
    <source>
        <dbReference type="Pfam" id="PF00884"/>
    </source>
</evidence>
<evidence type="ECO:0000313" key="8">
    <source>
        <dbReference type="EMBL" id="WOJ94499.1"/>
    </source>
</evidence>
<dbReference type="InterPro" id="IPR017850">
    <property type="entry name" value="Alkaline_phosphatase_core_sf"/>
</dbReference>
<protein>
    <submittedName>
        <fullName evidence="8">Arylsulfatase</fullName>
        <ecNumber evidence="8">3.1.6.-</ecNumber>
    </submittedName>
</protein>
<proteinExistence type="inferred from homology"/>
<dbReference type="CDD" id="cd16025">
    <property type="entry name" value="PAS_like"/>
    <property type="match status" value="1"/>
</dbReference>
<dbReference type="GO" id="GO:0016787">
    <property type="term" value="F:hydrolase activity"/>
    <property type="evidence" value="ECO:0007669"/>
    <property type="project" value="UniProtKB-KW"/>
</dbReference>
<dbReference type="PANTHER" id="PTHR42693">
    <property type="entry name" value="ARYLSULFATASE FAMILY MEMBER"/>
    <property type="match status" value="1"/>
</dbReference>
<keyword evidence="6" id="KW-0732">Signal</keyword>
<comment type="similarity">
    <text evidence="1">Belongs to the sulfatase family.</text>
</comment>
<dbReference type="InterPro" id="IPR050738">
    <property type="entry name" value="Sulfatase"/>
</dbReference>
<dbReference type="InterPro" id="IPR024607">
    <property type="entry name" value="Sulfatase_CS"/>
</dbReference>
<dbReference type="PANTHER" id="PTHR42693:SF33">
    <property type="entry name" value="ARYLSULFATASE"/>
    <property type="match status" value="1"/>
</dbReference>
<gene>
    <name evidence="8" type="ORF">R0135_04880</name>
</gene>
<feature type="domain" description="Sulfatase N-terminal" evidence="7">
    <location>
        <begin position="48"/>
        <end position="454"/>
    </location>
</feature>
<feature type="transmembrane region" description="Helical" evidence="5">
    <location>
        <begin position="586"/>
        <end position="605"/>
    </location>
</feature>
<feature type="signal peptide" evidence="6">
    <location>
        <begin position="1"/>
        <end position="26"/>
    </location>
</feature>
<dbReference type="Gene3D" id="3.40.720.10">
    <property type="entry name" value="Alkaline Phosphatase, subunit A"/>
    <property type="match status" value="1"/>
</dbReference>
<dbReference type="Proteomes" id="UP001626537">
    <property type="component" value="Chromosome"/>
</dbReference>
<dbReference type="Pfam" id="PF00884">
    <property type="entry name" value="Sulfatase"/>
    <property type="match status" value="1"/>
</dbReference>